<dbReference type="AlphaFoldDB" id="A0A811QJD4"/>
<evidence type="ECO:0000313" key="3">
    <source>
        <dbReference type="Proteomes" id="UP000604825"/>
    </source>
</evidence>
<accession>A0A811QJD4</accession>
<feature type="region of interest" description="Disordered" evidence="1">
    <location>
        <begin position="124"/>
        <end position="144"/>
    </location>
</feature>
<organism evidence="2 3">
    <name type="scientific">Miscanthus lutarioriparius</name>
    <dbReference type="NCBI Taxonomy" id="422564"/>
    <lineage>
        <taxon>Eukaryota</taxon>
        <taxon>Viridiplantae</taxon>
        <taxon>Streptophyta</taxon>
        <taxon>Embryophyta</taxon>
        <taxon>Tracheophyta</taxon>
        <taxon>Spermatophyta</taxon>
        <taxon>Magnoliopsida</taxon>
        <taxon>Liliopsida</taxon>
        <taxon>Poales</taxon>
        <taxon>Poaceae</taxon>
        <taxon>PACMAD clade</taxon>
        <taxon>Panicoideae</taxon>
        <taxon>Andropogonodae</taxon>
        <taxon>Andropogoneae</taxon>
        <taxon>Saccharinae</taxon>
        <taxon>Miscanthus</taxon>
    </lineage>
</organism>
<protein>
    <submittedName>
        <fullName evidence="2">Uncharacterized protein</fullName>
    </submittedName>
</protein>
<reference evidence="2" key="1">
    <citation type="submission" date="2020-10" db="EMBL/GenBank/DDBJ databases">
        <authorList>
            <person name="Han B."/>
            <person name="Lu T."/>
            <person name="Zhao Q."/>
            <person name="Huang X."/>
            <person name="Zhao Y."/>
        </authorList>
    </citation>
    <scope>NUCLEOTIDE SEQUENCE</scope>
</reference>
<evidence type="ECO:0000256" key="1">
    <source>
        <dbReference type="SAM" id="MobiDB-lite"/>
    </source>
</evidence>
<sequence length="144" mass="16389">MERCSAKDLEKMKAADAIAAKEEMKATYFVVAYKRLPKREIEFILAHAPPPKRIWTVRPPSTSRQRRASPGSRTRCAASTKATGFFKVDDDYIADRVKKEKMIHEAWSTMFDDSDLQELVFGYQSDSDDLEDDMNDVNSSATDT</sequence>
<dbReference type="Proteomes" id="UP000604825">
    <property type="component" value="Unassembled WGS sequence"/>
</dbReference>
<evidence type="ECO:0000313" key="2">
    <source>
        <dbReference type="EMBL" id="CAD6256205.1"/>
    </source>
</evidence>
<feature type="region of interest" description="Disordered" evidence="1">
    <location>
        <begin position="55"/>
        <end position="74"/>
    </location>
</feature>
<comment type="caution">
    <text evidence="2">The sequence shown here is derived from an EMBL/GenBank/DDBJ whole genome shotgun (WGS) entry which is preliminary data.</text>
</comment>
<proteinExistence type="predicted"/>
<keyword evidence="3" id="KW-1185">Reference proteome</keyword>
<gene>
    <name evidence="2" type="ORF">NCGR_LOCUS39718</name>
</gene>
<name>A0A811QJD4_9POAL</name>
<feature type="compositionally biased region" description="Acidic residues" evidence="1">
    <location>
        <begin position="126"/>
        <end position="135"/>
    </location>
</feature>
<dbReference type="EMBL" id="CAJGYO010000010">
    <property type="protein sequence ID" value="CAD6256205.1"/>
    <property type="molecule type" value="Genomic_DNA"/>
</dbReference>